<dbReference type="Proteomes" id="UP000326702">
    <property type="component" value="Chromosome"/>
</dbReference>
<dbReference type="CDD" id="cd01309">
    <property type="entry name" value="Met_dep_hydrolase_C"/>
    <property type="match status" value="1"/>
</dbReference>
<evidence type="ECO:0000259" key="2">
    <source>
        <dbReference type="Pfam" id="PF07969"/>
    </source>
</evidence>
<feature type="compositionally biased region" description="Polar residues" evidence="1">
    <location>
        <begin position="16"/>
        <end position="26"/>
    </location>
</feature>
<dbReference type="SUPFAM" id="SSF51556">
    <property type="entry name" value="Metallo-dependent hydrolases"/>
    <property type="match status" value="1"/>
</dbReference>
<dbReference type="InterPro" id="IPR013108">
    <property type="entry name" value="Amidohydro_3"/>
</dbReference>
<feature type="domain" description="Amidohydrolase 3" evidence="2">
    <location>
        <begin position="285"/>
        <end position="415"/>
    </location>
</feature>
<dbReference type="Gene3D" id="3.20.20.140">
    <property type="entry name" value="Metal-dependent hydrolases"/>
    <property type="match status" value="1"/>
</dbReference>
<dbReference type="GO" id="GO:0016810">
    <property type="term" value="F:hydrolase activity, acting on carbon-nitrogen (but not peptide) bonds"/>
    <property type="evidence" value="ECO:0007669"/>
    <property type="project" value="InterPro"/>
</dbReference>
<dbReference type="InterPro" id="IPR011059">
    <property type="entry name" value="Metal-dep_hydrolase_composite"/>
</dbReference>
<dbReference type="PANTHER" id="PTHR43135:SF3">
    <property type="entry name" value="ALPHA-D-RIBOSE 1-METHYLPHOSPHONATE 5-TRIPHOSPHATE DIPHOSPHATASE"/>
    <property type="match status" value="1"/>
</dbReference>
<evidence type="ECO:0000313" key="3">
    <source>
        <dbReference type="EMBL" id="QFU99883.1"/>
    </source>
</evidence>
<dbReference type="Gene3D" id="2.30.40.10">
    <property type="entry name" value="Urease, subunit C, domain 1"/>
    <property type="match status" value="1"/>
</dbReference>
<name>A0A5P9QEH8_9MICO</name>
<accession>A0A5P9QEH8</accession>
<dbReference type="KEGG" id="lxl:KDY119_03419"/>
<dbReference type="AlphaFoldDB" id="A0A5P9QEH8"/>
<dbReference type="Pfam" id="PF07969">
    <property type="entry name" value="Amidohydro_3"/>
    <property type="match status" value="1"/>
</dbReference>
<dbReference type="SUPFAM" id="SSF51338">
    <property type="entry name" value="Composite domain of metallo-dependent hydrolases"/>
    <property type="match status" value="1"/>
</dbReference>
<evidence type="ECO:0000256" key="1">
    <source>
        <dbReference type="SAM" id="MobiDB-lite"/>
    </source>
</evidence>
<evidence type="ECO:0000313" key="4">
    <source>
        <dbReference type="Proteomes" id="UP000326702"/>
    </source>
</evidence>
<feature type="region of interest" description="Disordered" evidence="1">
    <location>
        <begin position="1"/>
        <end position="26"/>
    </location>
</feature>
<keyword evidence="3" id="KW-0378">Hydrolase</keyword>
<dbReference type="EMBL" id="CP045529">
    <property type="protein sequence ID" value="QFU99883.1"/>
    <property type="molecule type" value="Genomic_DNA"/>
</dbReference>
<reference evidence="3 4" key="1">
    <citation type="submission" date="2019-10" db="EMBL/GenBank/DDBJ databases">
        <title>Genome sequence of Luteimicrobium xylanilyticum HY-24.</title>
        <authorList>
            <person name="Kim D.Y."/>
            <person name="Park H.-Y."/>
        </authorList>
    </citation>
    <scope>NUCLEOTIDE SEQUENCE [LARGE SCALE GENOMIC DNA]</scope>
    <source>
        <strain evidence="3 4">HY-24</strain>
    </source>
</reference>
<sequence>MGRIDSGVKMDPMSNPHENPTTRPITTTRGSVAITNAYVVPVASPPIEGGTVLVTDGVIEAVGAASEVSVPDGVEVVDAGGRWVLPGFVESHGHVGVHEEGEGWAGNDTNEMTDPNGSHLRALDGINVEEEGFRDALAGGVTTVVVKPGSGNPIGGQTVAIKTWGGRTVDEQIVSDAVSVKSALGENPKRVYGDQKKTPATRLGVAAVIRKAFVDAQNYAAKRDAAEKKGEPFDRDLGKETLVRVLEGELAWDQHTHRADDIATALRLADEFGYRLVVNHGTEGAELADVLAERDVPVIFGPMFTSRSKVELRQRAIANLGRLARAGVRVAITTDHPVVPINFLVHQASLAVKEGLDRDVALQALTVNPASFLRLDDRVGALAPGLDGDVVVWSGDPLDVNSRAEQVFVTGAEVYRWDGAANGGRGAGVVTERSERFTA</sequence>
<gene>
    <name evidence="3" type="primary">mqnX</name>
    <name evidence="3" type="ORF">KDY119_03419</name>
</gene>
<dbReference type="PANTHER" id="PTHR43135">
    <property type="entry name" value="ALPHA-D-RIBOSE 1-METHYLPHOSPHONATE 5-TRIPHOSPHATE DIPHOSPHATASE"/>
    <property type="match status" value="1"/>
</dbReference>
<keyword evidence="4" id="KW-1185">Reference proteome</keyword>
<dbReference type="EC" id="3.5.4.40" evidence="3"/>
<dbReference type="InterPro" id="IPR051781">
    <property type="entry name" value="Metallo-dep_Hydrolase"/>
</dbReference>
<organism evidence="3 4">
    <name type="scientific">Luteimicrobium xylanilyticum</name>
    <dbReference type="NCBI Taxonomy" id="1133546"/>
    <lineage>
        <taxon>Bacteria</taxon>
        <taxon>Bacillati</taxon>
        <taxon>Actinomycetota</taxon>
        <taxon>Actinomycetes</taxon>
        <taxon>Micrococcales</taxon>
        <taxon>Luteimicrobium</taxon>
    </lineage>
</organism>
<proteinExistence type="predicted"/>
<dbReference type="InterPro" id="IPR032466">
    <property type="entry name" value="Metal_Hydrolase"/>
</dbReference>
<protein>
    <submittedName>
        <fullName evidence="3">Aminodeoxyfutalosine deaminase</fullName>
        <ecNumber evidence="3">3.5.4.40</ecNumber>
    </submittedName>
</protein>